<feature type="region of interest" description="Disordered" evidence="1">
    <location>
        <begin position="226"/>
        <end position="276"/>
    </location>
</feature>
<dbReference type="AlphaFoldDB" id="A0A218XIS4"/>
<evidence type="ECO:0000256" key="1">
    <source>
        <dbReference type="SAM" id="MobiDB-lite"/>
    </source>
</evidence>
<accession>A0A218XIS4</accession>
<dbReference type="EMBL" id="MTKT01001596">
    <property type="protein sequence ID" value="OWM84361.1"/>
    <property type="molecule type" value="Genomic_DNA"/>
</dbReference>
<evidence type="ECO:0000313" key="3">
    <source>
        <dbReference type="Proteomes" id="UP000197138"/>
    </source>
</evidence>
<sequence length="276" mass="31230">MGQSASADVPNIPPNIRPHPYLPLYSTHFTAFRTSRPLYCFLDSTSRPLYCFLDFASTDFASALLLYGLRVHGLRVRFIALWTSRPLYCFMDFTSTDFASTDFASALLLYGLRVHRLRVRFTAFWTSRPLYCSMYFASTDFESALLLSGLRVCFTAFRTSCPRTSRPFYCFLRASALHLPLHIPQIPITLLSHDRGGDPGYYSSPGNQRQTCGHRVINHRRRVGSIRKAEESSRKNLQTKNPENDGAGTVALFITESPKHQKVPNMGLQKSLSGPK</sequence>
<reference evidence="3" key="1">
    <citation type="journal article" date="2017" name="Plant J.">
        <title>The pomegranate (Punica granatum L.) genome and the genomics of punicalagin biosynthesis.</title>
        <authorList>
            <person name="Qin G."/>
            <person name="Xu C."/>
            <person name="Ming R."/>
            <person name="Tang H."/>
            <person name="Guyot R."/>
            <person name="Kramer E.M."/>
            <person name="Hu Y."/>
            <person name="Yi X."/>
            <person name="Qi Y."/>
            <person name="Xu X."/>
            <person name="Gao Z."/>
            <person name="Pan H."/>
            <person name="Jian J."/>
            <person name="Tian Y."/>
            <person name="Yue Z."/>
            <person name="Xu Y."/>
        </authorList>
    </citation>
    <scope>NUCLEOTIDE SEQUENCE [LARGE SCALE GENOMIC DNA]</scope>
    <source>
        <strain evidence="3">cv. Dabenzi</strain>
    </source>
</reference>
<organism evidence="2 3">
    <name type="scientific">Punica granatum</name>
    <name type="common">Pomegranate</name>
    <dbReference type="NCBI Taxonomy" id="22663"/>
    <lineage>
        <taxon>Eukaryota</taxon>
        <taxon>Viridiplantae</taxon>
        <taxon>Streptophyta</taxon>
        <taxon>Embryophyta</taxon>
        <taxon>Tracheophyta</taxon>
        <taxon>Spermatophyta</taxon>
        <taxon>Magnoliopsida</taxon>
        <taxon>eudicotyledons</taxon>
        <taxon>Gunneridae</taxon>
        <taxon>Pentapetalae</taxon>
        <taxon>rosids</taxon>
        <taxon>malvids</taxon>
        <taxon>Myrtales</taxon>
        <taxon>Lythraceae</taxon>
        <taxon>Punica</taxon>
    </lineage>
</organism>
<evidence type="ECO:0000313" key="2">
    <source>
        <dbReference type="EMBL" id="OWM84361.1"/>
    </source>
</evidence>
<gene>
    <name evidence="2" type="ORF">CDL15_Pgr021930</name>
</gene>
<protein>
    <submittedName>
        <fullName evidence="2">Uncharacterized protein</fullName>
    </submittedName>
</protein>
<proteinExistence type="predicted"/>
<name>A0A218XIS4_PUNGR</name>
<dbReference type="Proteomes" id="UP000197138">
    <property type="component" value="Unassembled WGS sequence"/>
</dbReference>
<comment type="caution">
    <text evidence="2">The sequence shown here is derived from an EMBL/GenBank/DDBJ whole genome shotgun (WGS) entry which is preliminary data.</text>
</comment>